<dbReference type="Proteomes" id="UP000230423">
    <property type="component" value="Unassembled WGS sequence"/>
</dbReference>
<dbReference type="InterPro" id="IPR036691">
    <property type="entry name" value="Endo/exonu/phosph_ase_sf"/>
</dbReference>
<gene>
    <name evidence="1" type="ORF">TELCIR_08370</name>
</gene>
<proteinExistence type="predicted"/>
<evidence type="ECO:0000313" key="1">
    <source>
        <dbReference type="EMBL" id="PIO69792.1"/>
    </source>
</evidence>
<evidence type="ECO:0008006" key="3">
    <source>
        <dbReference type="Google" id="ProtNLM"/>
    </source>
</evidence>
<protein>
    <recommendedName>
        <fullName evidence="3">Endonuclease/exonuclease/phosphatase domain-containing protein</fullName>
    </recommendedName>
</protein>
<dbReference type="SUPFAM" id="SSF56219">
    <property type="entry name" value="DNase I-like"/>
    <property type="match status" value="1"/>
</dbReference>
<reference evidence="1 2" key="1">
    <citation type="submission" date="2015-09" db="EMBL/GenBank/DDBJ databases">
        <title>Draft genome of the parasitic nematode Teladorsagia circumcincta isolate WARC Sus (inbred).</title>
        <authorList>
            <person name="Mitreva M."/>
        </authorList>
    </citation>
    <scope>NUCLEOTIDE SEQUENCE [LARGE SCALE GENOMIC DNA]</scope>
    <source>
        <strain evidence="1 2">S</strain>
    </source>
</reference>
<dbReference type="AlphaFoldDB" id="A0A2G9UJ87"/>
<dbReference type="OrthoDB" id="5842234at2759"/>
<keyword evidence="2" id="KW-1185">Reference proteome</keyword>
<evidence type="ECO:0000313" key="2">
    <source>
        <dbReference type="Proteomes" id="UP000230423"/>
    </source>
</evidence>
<dbReference type="EMBL" id="KZ346514">
    <property type="protein sequence ID" value="PIO69792.1"/>
    <property type="molecule type" value="Genomic_DNA"/>
</dbReference>
<sequence length="154" mass="17553">MCLPKRLDDTECVIGKHGLGVRSDRGRRLIEFAEQHQFSVMNTFFEKNAKRLWTWRSPDTKSLRQIDYVLTDTPRLLADVSVIGESVIATGSDHRLLRSVILCDAKKERRILHPQKTLIRRTFNADMYAAMIASSDLQMNAGSNIDADYEDLVG</sequence>
<organism evidence="1 2">
    <name type="scientific">Teladorsagia circumcincta</name>
    <name type="common">Brown stomach worm</name>
    <name type="synonym">Ostertagia circumcincta</name>
    <dbReference type="NCBI Taxonomy" id="45464"/>
    <lineage>
        <taxon>Eukaryota</taxon>
        <taxon>Metazoa</taxon>
        <taxon>Ecdysozoa</taxon>
        <taxon>Nematoda</taxon>
        <taxon>Chromadorea</taxon>
        <taxon>Rhabditida</taxon>
        <taxon>Rhabditina</taxon>
        <taxon>Rhabditomorpha</taxon>
        <taxon>Strongyloidea</taxon>
        <taxon>Trichostrongylidae</taxon>
        <taxon>Teladorsagia</taxon>
    </lineage>
</organism>
<dbReference type="Gene3D" id="3.60.10.10">
    <property type="entry name" value="Endonuclease/exonuclease/phosphatase"/>
    <property type="match status" value="1"/>
</dbReference>
<accession>A0A2G9UJ87</accession>
<name>A0A2G9UJ87_TELCI</name>